<dbReference type="EMBL" id="FPAB01000003">
    <property type="protein sequence ID" value="SFS65999.1"/>
    <property type="molecule type" value="Genomic_DNA"/>
</dbReference>
<dbReference type="GO" id="GO:0016787">
    <property type="term" value="F:hydrolase activity"/>
    <property type="evidence" value="ECO:0007669"/>
    <property type="project" value="UniProtKB-KW"/>
</dbReference>
<organism evidence="3 4">
    <name type="scientific">Streptomyces harbinensis</name>
    <dbReference type="NCBI Taxonomy" id="1176198"/>
    <lineage>
        <taxon>Bacteria</taxon>
        <taxon>Bacillati</taxon>
        <taxon>Actinomycetota</taxon>
        <taxon>Actinomycetes</taxon>
        <taxon>Kitasatosporales</taxon>
        <taxon>Streptomycetaceae</taxon>
        <taxon>Streptomyces</taxon>
    </lineage>
</organism>
<dbReference type="STRING" id="1176198.SAMN05444716_103205"/>
<feature type="domain" description="DUF1023" evidence="2">
    <location>
        <begin position="185"/>
        <end position="358"/>
    </location>
</feature>
<dbReference type="Pfam" id="PF06259">
    <property type="entry name" value="Abhydrolase_8"/>
    <property type="match status" value="1"/>
</dbReference>
<keyword evidence="1" id="KW-1133">Transmembrane helix</keyword>
<dbReference type="InterPro" id="IPR010427">
    <property type="entry name" value="DUF1023"/>
</dbReference>
<reference evidence="4" key="1">
    <citation type="submission" date="2016-10" db="EMBL/GenBank/DDBJ databases">
        <authorList>
            <person name="Varghese N."/>
            <person name="Submissions S."/>
        </authorList>
    </citation>
    <scope>NUCLEOTIDE SEQUENCE [LARGE SCALE GENOMIC DNA]</scope>
    <source>
        <strain evidence="4">CGMCC 4.7047</strain>
    </source>
</reference>
<evidence type="ECO:0000313" key="4">
    <source>
        <dbReference type="Proteomes" id="UP000198873"/>
    </source>
</evidence>
<sequence>MCHTPRRGLSDLRPEGSYDARIVLTVAALRQDRPPWKATARRVLLPLAVVFAVLATAGWMARGDTPPPSAYTREHDAWSRDTLHGAPLPGPDRPAAEISAFFAGLTDAEADTLALTYPLVVGNLAGAPLTLRYEANRVALADAAEAERERIAIGGFSPAGAHEAQRRLNRFETLASPDRQILAFDPSGRGKVAEVLGDLESADRVALIVPGVDSDLLGFQKTFGKYTAPVGMAQALYREERDLEPDLNTAVIAWADYDAPTGIAMSAFTGDRAEAGADRLLTTLTGLPGEAPVALLCHSYGSVVCGLAADRLPARVTDIAVAGSPGMRAPDVTALGTGARVWAMVAEDDWISSVPHLEVGPLGHGADPAEPEFGARLLSAGDAEGHGGYFEPGAESLVNLALVATGAVDDVRCAPGVSYCAPSDPCAVLT</sequence>
<protein>
    <submittedName>
        <fullName evidence="3">Alpha/beta hydrolase</fullName>
    </submittedName>
</protein>
<evidence type="ECO:0000256" key="1">
    <source>
        <dbReference type="SAM" id="Phobius"/>
    </source>
</evidence>
<dbReference type="Gene3D" id="3.40.50.1820">
    <property type="entry name" value="alpha/beta hydrolase"/>
    <property type="match status" value="1"/>
</dbReference>
<feature type="transmembrane region" description="Helical" evidence="1">
    <location>
        <begin position="43"/>
        <end position="61"/>
    </location>
</feature>
<keyword evidence="1" id="KW-0472">Membrane</keyword>
<dbReference type="AlphaFoldDB" id="A0A1I6RMR2"/>
<dbReference type="InterPro" id="IPR029058">
    <property type="entry name" value="AB_hydrolase_fold"/>
</dbReference>
<proteinExistence type="predicted"/>
<evidence type="ECO:0000259" key="2">
    <source>
        <dbReference type="Pfam" id="PF06259"/>
    </source>
</evidence>
<gene>
    <name evidence="3" type="ORF">SAMN05444716_103205</name>
</gene>
<evidence type="ECO:0000313" key="3">
    <source>
        <dbReference type="EMBL" id="SFS65999.1"/>
    </source>
</evidence>
<accession>A0A1I6RMR2</accession>
<keyword evidence="1" id="KW-0812">Transmembrane</keyword>
<name>A0A1I6RMR2_9ACTN</name>
<dbReference type="SUPFAM" id="SSF53474">
    <property type="entry name" value="alpha/beta-Hydrolases"/>
    <property type="match status" value="1"/>
</dbReference>
<keyword evidence="4" id="KW-1185">Reference proteome</keyword>
<keyword evidence="3" id="KW-0378">Hydrolase</keyword>
<dbReference type="Proteomes" id="UP000198873">
    <property type="component" value="Unassembled WGS sequence"/>
</dbReference>